<feature type="domain" description="Copper amine oxidase-like N-terminal" evidence="1">
    <location>
        <begin position="13"/>
        <end position="81"/>
    </location>
</feature>
<accession>A0A3A6PB19</accession>
<dbReference type="AlphaFoldDB" id="A0A3A6PB19"/>
<dbReference type="Pfam" id="PF07833">
    <property type="entry name" value="Cu_amine_oxidN1"/>
    <property type="match status" value="1"/>
</dbReference>
<organism evidence="2 3">
    <name type="scientific">Paenibacillus pinisoli</name>
    <dbReference type="NCBI Taxonomy" id="1276110"/>
    <lineage>
        <taxon>Bacteria</taxon>
        <taxon>Bacillati</taxon>
        <taxon>Bacillota</taxon>
        <taxon>Bacilli</taxon>
        <taxon>Bacillales</taxon>
        <taxon>Paenibacillaceae</taxon>
        <taxon>Paenibacillus</taxon>
    </lineage>
</organism>
<protein>
    <submittedName>
        <fullName evidence="2">Copper amine oxidase N-terminal domain-containing protein</fullName>
    </submittedName>
</protein>
<dbReference type="Proteomes" id="UP000267798">
    <property type="component" value="Unassembled WGS sequence"/>
</dbReference>
<dbReference type="InterPro" id="IPR036582">
    <property type="entry name" value="Mao_N_sf"/>
</dbReference>
<name>A0A3A6PB19_9BACL</name>
<dbReference type="OrthoDB" id="2665331at2"/>
<dbReference type="EMBL" id="QXQB01000008">
    <property type="protein sequence ID" value="RJX36866.1"/>
    <property type="molecule type" value="Genomic_DNA"/>
</dbReference>
<reference evidence="2 3" key="1">
    <citation type="submission" date="2018-09" db="EMBL/GenBank/DDBJ databases">
        <title>Paenibacillus aracenensis nov. sp. isolated from a cave in southern Spain.</title>
        <authorList>
            <person name="Jurado V."/>
            <person name="Gutierrez-Patricio S."/>
            <person name="Gonzalez-Pimentel J.L."/>
            <person name="Miller A.Z."/>
            <person name="Laiz L."/>
            <person name="Saiz-Jimenez C."/>
        </authorList>
    </citation>
    <scope>NUCLEOTIDE SEQUENCE [LARGE SCALE GENOMIC DNA]</scope>
    <source>
        <strain evidence="2 3">JCM 19203</strain>
    </source>
</reference>
<proteinExistence type="predicted"/>
<evidence type="ECO:0000313" key="2">
    <source>
        <dbReference type="EMBL" id="RJX36866.1"/>
    </source>
</evidence>
<dbReference type="InterPro" id="IPR012854">
    <property type="entry name" value="Cu_amine_oxidase-like_N"/>
</dbReference>
<evidence type="ECO:0000313" key="3">
    <source>
        <dbReference type="Proteomes" id="UP000267798"/>
    </source>
</evidence>
<keyword evidence="3" id="KW-1185">Reference proteome</keyword>
<evidence type="ECO:0000259" key="1">
    <source>
        <dbReference type="Pfam" id="PF07833"/>
    </source>
</evidence>
<dbReference type="SUPFAM" id="SSF55383">
    <property type="entry name" value="Copper amine oxidase, domain N"/>
    <property type="match status" value="1"/>
</dbReference>
<sequence>MLFLAALLTLSYQSAIIKNGSIFVPLRGVFEALKADVKWDQATQTVTATKGNTTVVLTIGKTTATVNGKTVTLAAKAEITQRLHHDSTPFRQRGIGR</sequence>
<comment type="caution">
    <text evidence="2">The sequence shown here is derived from an EMBL/GenBank/DDBJ whole genome shotgun (WGS) entry which is preliminary data.</text>
</comment>
<gene>
    <name evidence="2" type="ORF">D3P09_25480</name>
</gene>
<dbReference type="Gene3D" id="3.30.457.10">
    <property type="entry name" value="Copper amine oxidase-like, N-terminal domain"/>
    <property type="match status" value="1"/>
</dbReference>